<dbReference type="Proteomes" id="UP000085678">
    <property type="component" value="Unplaced"/>
</dbReference>
<protein>
    <submittedName>
        <fullName evidence="3">Uncharacterized protein LOC106181582</fullName>
    </submittedName>
</protein>
<sequence>MHRVLALLATFLFTTEAFLGGGPAWNGLRVTFGNPLTSFNAVPRTVKDAVADDFKLISACGASKNIIGNRYMKDGDEAVILIFDKNGYIAGIEAGIPSLNSNPYPYQEIMKYFREESGGYKITAYFVNPGNWHSTCFFNLFKIPSLNSNPYPYQEIMKYFREESGGYKITAYFVNPATICSNGRTEAEFNQQGTGTGLYIQTGPNPASDYITIPLKESEVQGTKWTLGKCFYGMGVHYWYNLSEDMSCNDFAPIFLLYNKGKLNAFGWAFQGNYPSTRYEHPSQNTFGLFMKTVPKCLKTVGTISTLHIYLTRTPALNFC</sequence>
<evidence type="ECO:0000256" key="1">
    <source>
        <dbReference type="SAM" id="SignalP"/>
    </source>
</evidence>
<dbReference type="InParanoid" id="A0A1S3KG79"/>
<reference evidence="3" key="1">
    <citation type="submission" date="2025-08" db="UniProtKB">
        <authorList>
            <consortium name="RefSeq"/>
        </authorList>
    </citation>
    <scope>IDENTIFICATION</scope>
    <source>
        <tissue evidence="3">Gonads</tissue>
    </source>
</reference>
<dbReference type="RefSeq" id="XP_013421469.1">
    <property type="nucleotide sequence ID" value="XM_013566015.1"/>
</dbReference>
<proteinExistence type="predicted"/>
<feature type="chain" id="PRO_5010182637" evidence="1">
    <location>
        <begin position="18"/>
        <end position="320"/>
    </location>
</feature>
<dbReference type="OrthoDB" id="6042561at2759"/>
<gene>
    <name evidence="3" type="primary">LOC106181582</name>
</gene>
<organism evidence="2 3">
    <name type="scientific">Lingula anatina</name>
    <name type="common">Brachiopod</name>
    <name type="synonym">Lingula unguis</name>
    <dbReference type="NCBI Taxonomy" id="7574"/>
    <lineage>
        <taxon>Eukaryota</taxon>
        <taxon>Metazoa</taxon>
        <taxon>Spiralia</taxon>
        <taxon>Lophotrochozoa</taxon>
        <taxon>Brachiopoda</taxon>
        <taxon>Linguliformea</taxon>
        <taxon>Lingulata</taxon>
        <taxon>Lingulida</taxon>
        <taxon>Linguloidea</taxon>
        <taxon>Lingulidae</taxon>
        <taxon>Lingula</taxon>
    </lineage>
</organism>
<dbReference type="AlphaFoldDB" id="A0A1S3KG79"/>
<evidence type="ECO:0000313" key="3">
    <source>
        <dbReference type="RefSeq" id="XP_013421469.1"/>
    </source>
</evidence>
<feature type="signal peptide" evidence="1">
    <location>
        <begin position="1"/>
        <end position="17"/>
    </location>
</feature>
<name>A0A1S3KG79_LINAN</name>
<dbReference type="GeneID" id="106181582"/>
<keyword evidence="1" id="KW-0732">Signal</keyword>
<accession>A0A1S3KG79</accession>
<dbReference type="KEGG" id="lak:106181582"/>
<dbReference type="STRING" id="7574.A0A1S3KG79"/>
<evidence type="ECO:0000313" key="2">
    <source>
        <dbReference type="Proteomes" id="UP000085678"/>
    </source>
</evidence>
<keyword evidence="2" id="KW-1185">Reference proteome</keyword>